<dbReference type="PATRIC" id="fig|862908.3.peg.244"/>
<evidence type="ECO:0000313" key="1">
    <source>
        <dbReference type="EMBL" id="CBW25183.1"/>
    </source>
</evidence>
<dbReference type="EMBL" id="FQ312005">
    <property type="protein sequence ID" value="CBW25183.1"/>
    <property type="molecule type" value="Genomic_DNA"/>
</dbReference>
<gene>
    <name evidence="1" type="ordered locus">BMS_0254</name>
</gene>
<dbReference type="STRING" id="862908.BMS_0254"/>
<dbReference type="RefSeq" id="WP_014242972.1">
    <property type="nucleotide sequence ID" value="NC_016620.1"/>
</dbReference>
<dbReference type="KEGG" id="bmx:BMS_0254"/>
<dbReference type="Proteomes" id="UP000008963">
    <property type="component" value="Chromosome"/>
</dbReference>
<keyword evidence="2" id="KW-1185">Reference proteome</keyword>
<dbReference type="AlphaFoldDB" id="E1X388"/>
<evidence type="ECO:0000313" key="2">
    <source>
        <dbReference type="Proteomes" id="UP000008963"/>
    </source>
</evidence>
<accession>E1X388</accession>
<protein>
    <submittedName>
        <fullName evidence="1">Uncharacterized protein</fullName>
    </submittedName>
</protein>
<dbReference type="HOGENOM" id="CLU_780245_0_0_7"/>
<proteinExistence type="predicted"/>
<dbReference type="OrthoDB" id="5294525at2"/>
<organism evidence="1 2">
    <name type="scientific">Halobacteriovorax marinus (strain ATCC BAA-682 / DSM 15412 / SJ)</name>
    <name type="common">Bacteriovorax marinus</name>
    <dbReference type="NCBI Taxonomy" id="862908"/>
    <lineage>
        <taxon>Bacteria</taxon>
        <taxon>Pseudomonadati</taxon>
        <taxon>Bdellovibrionota</taxon>
        <taxon>Bacteriovoracia</taxon>
        <taxon>Bacteriovoracales</taxon>
        <taxon>Halobacteriovoraceae</taxon>
        <taxon>Halobacteriovorax</taxon>
    </lineage>
</organism>
<reference evidence="2" key="1">
    <citation type="journal article" date="2013" name="ISME J.">
        <title>A small predatory core genome in the divergent marine Bacteriovorax marinus SJ and the terrestrial Bdellovibrio bacteriovorus.</title>
        <authorList>
            <person name="Crossman L.C."/>
            <person name="Chen H."/>
            <person name="Cerdeno-Tarraga A.M."/>
            <person name="Brooks K."/>
            <person name="Quail M.A."/>
            <person name="Pineiro S.A."/>
            <person name="Hobley L."/>
            <person name="Sockett R.E."/>
            <person name="Bentley S.D."/>
            <person name="Parkhill J."/>
            <person name="Williams H.N."/>
            <person name="Stine O.C."/>
        </authorList>
    </citation>
    <scope>NUCLEOTIDE SEQUENCE [LARGE SCALE GENOMIC DNA]</scope>
    <source>
        <strain evidence="2">ATCC BAA-682 / DSM 15412 / SJ</strain>
    </source>
</reference>
<name>E1X388_HALMS</name>
<sequence>MELGRFIFILLTLCLSTRAEITLPEIATKQATNNLRFISEDGKFSYYQRRSGSLLLSTNYNVEEVLKGKEGTQYSIRSSEAQKKQLIEQNESFHTYMSVRKLNKIYVAPYGGKKVKLIGEGVDSRLHLNDSWASFFNPYKSTLTFINLNSIATKFEINLQNSKNPYFIPQRVMLDEKRILFSNLNNSAVAGLIEFNRASGKSNLILKAENELNRYELCSAGDSIYLGTFGIRKDSQYSSITQYSRSNFQVSKGKILYDSKDNDRGSIICNASSELVYFIKSIKDGREVAHFEAASLNTTSKEVKVLSSFRAVSSLINMDGKLIIPQHGKFYLLNATKENNNNDSILNQSMKQDKQ</sequence>